<feature type="compositionally biased region" description="Basic and acidic residues" evidence="1">
    <location>
        <begin position="35"/>
        <end position="44"/>
    </location>
</feature>
<dbReference type="EMBL" id="BAABAB010000036">
    <property type="protein sequence ID" value="GAA3635414.1"/>
    <property type="molecule type" value="Genomic_DNA"/>
</dbReference>
<organism evidence="2 3">
    <name type="scientific">Microlunatus ginsengisoli</name>
    <dbReference type="NCBI Taxonomy" id="363863"/>
    <lineage>
        <taxon>Bacteria</taxon>
        <taxon>Bacillati</taxon>
        <taxon>Actinomycetota</taxon>
        <taxon>Actinomycetes</taxon>
        <taxon>Propionibacteriales</taxon>
        <taxon>Propionibacteriaceae</taxon>
        <taxon>Microlunatus</taxon>
    </lineage>
</organism>
<keyword evidence="3" id="KW-1185">Reference proteome</keyword>
<evidence type="ECO:0000256" key="1">
    <source>
        <dbReference type="SAM" id="MobiDB-lite"/>
    </source>
</evidence>
<proteinExistence type="predicted"/>
<feature type="region of interest" description="Disordered" evidence="1">
    <location>
        <begin position="110"/>
        <end position="152"/>
    </location>
</feature>
<gene>
    <name evidence="2" type="ORF">GCM10022236_42560</name>
</gene>
<evidence type="ECO:0000313" key="3">
    <source>
        <dbReference type="Proteomes" id="UP001501490"/>
    </source>
</evidence>
<protein>
    <submittedName>
        <fullName evidence="2">Uncharacterized protein</fullName>
    </submittedName>
</protein>
<comment type="caution">
    <text evidence="2">The sequence shown here is derived from an EMBL/GenBank/DDBJ whole genome shotgun (WGS) entry which is preliminary data.</text>
</comment>
<dbReference type="Proteomes" id="UP001501490">
    <property type="component" value="Unassembled WGS sequence"/>
</dbReference>
<accession>A0ABP7AME2</accession>
<reference evidence="3" key="1">
    <citation type="journal article" date="2019" name="Int. J. Syst. Evol. Microbiol.">
        <title>The Global Catalogue of Microorganisms (GCM) 10K type strain sequencing project: providing services to taxonomists for standard genome sequencing and annotation.</title>
        <authorList>
            <consortium name="The Broad Institute Genomics Platform"/>
            <consortium name="The Broad Institute Genome Sequencing Center for Infectious Disease"/>
            <person name="Wu L."/>
            <person name="Ma J."/>
        </authorList>
    </citation>
    <scope>NUCLEOTIDE SEQUENCE [LARGE SCALE GENOMIC DNA]</scope>
    <source>
        <strain evidence="3">JCM 16929</strain>
    </source>
</reference>
<feature type="region of interest" description="Disordered" evidence="1">
    <location>
        <begin position="34"/>
        <end position="64"/>
    </location>
</feature>
<evidence type="ECO:0000313" key="2">
    <source>
        <dbReference type="EMBL" id="GAA3635414.1"/>
    </source>
</evidence>
<name>A0ABP7AME2_9ACTN</name>
<sequence length="152" mass="16723">MSTKKQIQTRINPATSASRVPRQLRTLPARLVTGRGRDPADHVTDASTPTTVPARDRTGTEHRRKAATATLVAILGRIGELLAYPTPGYPGWYLGPAFYRYYRRGFDYPQPQDPAGTVCDTPCPSEHSASSTAPPGWNTHDRRRQPVQADPS</sequence>